<dbReference type="PANTHER" id="PTHR15696:SF0">
    <property type="entry name" value="TELOMERASE-BINDING PROTEIN EST1A"/>
    <property type="match status" value="1"/>
</dbReference>
<dbReference type="GO" id="GO:0070034">
    <property type="term" value="F:telomerase RNA binding"/>
    <property type="evidence" value="ECO:0007669"/>
    <property type="project" value="TreeGrafter"/>
</dbReference>
<dbReference type="FunFam" id="1.25.40.10:FF:000202">
    <property type="entry name" value="Unplaced genomic scaffold supercont1.7, whole genome shotgun sequence"/>
    <property type="match status" value="1"/>
</dbReference>
<dbReference type="Gene3D" id="1.25.40.10">
    <property type="entry name" value="Tetratricopeptide repeat domain"/>
    <property type="match status" value="1"/>
</dbReference>
<dbReference type="eggNOG" id="ENOG502QRU3">
    <property type="taxonomic scope" value="Eukaryota"/>
</dbReference>
<reference evidence="5" key="1">
    <citation type="submission" date="2010-05" db="EMBL/GenBank/DDBJ databases">
        <title>The genome sequence of Magnaporthe poae strain ATCC 64411.</title>
        <authorList>
            <person name="Ma L.-J."/>
            <person name="Dead R."/>
            <person name="Young S."/>
            <person name="Zeng Q."/>
            <person name="Koehrsen M."/>
            <person name="Alvarado L."/>
            <person name="Berlin A."/>
            <person name="Chapman S.B."/>
            <person name="Chen Z."/>
            <person name="Freedman E."/>
            <person name="Gellesch M."/>
            <person name="Goldberg J."/>
            <person name="Griggs A."/>
            <person name="Gujja S."/>
            <person name="Heilman E.R."/>
            <person name="Heiman D."/>
            <person name="Hepburn T."/>
            <person name="Howarth C."/>
            <person name="Jen D."/>
            <person name="Larson L."/>
            <person name="Mehta T."/>
            <person name="Neiman D."/>
            <person name="Pearson M."/>
            <person name="Roberts A."/>
            <person name="Saif S."/>
            <person name="Shea T."/>
            <person name="Shenoy N."/>
            <person name="Sisk P."/>
            <person name="Stolte C."/>
            <person name="Sykes S."/>
            <person name="Walk T."/>
            <person name="White J."/>
            <person name="Yandava C."/>
            <person name="Haas B."/>
            <person name="Nusbaum C."/>
            <person name="Birren B."/>
        </authorList>
    </citation>
    <scope>NUCLEOTIDE SEQUENCE [LARGE SCALE GENOMIC DNA]</scope>
    <source>
        <strain evidence="5">ATCC 64411 / 73-15</strain>
    </source>
</reference>
<keyword evidence="1" id="KW-0812">Transmembrane</keyword>
<feature type="transmembrane region" description="Helical" evidence="1">
    <location>
        <begin position="469"/>
        <end position="486"/>
    </location>
</feature>
<dbReference type="STRING" id="644358.A0A0C4E2K2"/>
<proteinExistence type="predicted"/>
<feature type="transmembrane region" description="Helical" evidence="1">
    <location>
        <begin position="441"/>
        <end position="460"/>
    </location>
</feature>
<feature type="transmembrane region" description="Helical" evidence="1">
    <location>
        <begin position="409"/>
        <end position="429"/>
    </location>
</feature>
<dbReference type="InterPro" id="IPR045153">
    <property type="entry name" value="Est1/Ebs1-like"/>
</dbReference>
<protein>
    <recommendedName>
        <fullName evidence="2">DNA/RNA-binding domain-containing protein</fullName>
    </recommendedName>
</protein>
<reference evidence="3" key="3">
    <citation type="submission" date="2011-03" db="EMBL/GenBank/DDBJ databases">
        <title>Annotation of Magnaporthe poae ATCC 64411.</title>
        <authorList>
            <person name="Ma L.-J."/>
            <person name="Dead R."/>
            <person name="Young S.K."/>
            <person name="Zeng Q."/>
            <person name="Gargeya S."/>
            <person name="Fitzgerald M."/>
            <person name="Haas B."/>
            <person name="Abouelleil A."/>
            <person name="Alvarado L."/>
            <person name="Arachchi H.M."/>
            <person name="Berlin A."/>
            <person name="Brown A."/>
            <person name="Chapman S.B."/>
            <person name="Chen Z."/>
            <person name="Dunbar C."/>
            <person name="Freedman E."/>
            <person name="Gearin G."/>
            <person name="Gellesch M."/>
            <person name="Goldberg J."/>
            <person name="Griggs A."/>
            <person name="Gujja S."/>
            <person name="Heiman D."/>
            <person name="Howarth C."/>
            <person name="Larson L."/>
            <person name="Lui A."/>
            <person name="MacDonald P.J.P."/>
            <person name="Mehta T."/>
            <person name="Montmayeur A."/>
            <person name="Murphy C."/>
            <person name="Neiman D."/>
            <person name="Pearson M."/>
            <person name="Priest M."/>
            <person name="Roberts A."/>
            <person name="Saif S."/>
            <person name="Shea T."/>
            <person name="Shenoy N."/>
            <person name="Sisk P."/>
            <person name="Stolte C."/>
            <person name="Sykes S."/>
            <person name="Yandava C."/>
            <person name="Wortman J."/>
            <person name="Nusbaum C."/>
            <person name="Birren B."/>
        </authorList>
    </citation>
    <scope>NUCLEOTIDE SEQUENCE</scope>
    <source>
        <strain evidence="3">ATCC 64411</strain>
    </source>
</reference>
<organism evidence="4 5">
    <name type="scientific">Magnaporthiopsis poae (strain ATCC 64411 / 73-15)</name>
    <name type="common">Kentucky bluegrass fungus</name>
    <name type="synonym">Magnaporthe poae</name>
    <dbReference type="NCBI Taxonomy" id="644358"/>
    <lineage>
        <taxon>Eukaryota</taxon>
        <taxon>Fungi</taxon>
        <taxon>Dikarya</taxon>
        <taxon>Ascomycota</taxon>
        <taxon>Pezizomycotina</taxon>
        <taxon>Sordariomycetes</taxon>
        <taxon>Sordariomycetidae</taxon>
        <taxon>Magnaporthales</taxon>
        <taxon>Magnaporthaceae</taxon>
        <taxon>Magnaporthiopsis</taxon>
    </lineage>
</organism>
<dbReference type="SUPFAM" id="SSF48452">
    <property type="entry name" value="TPR-like"/>
    <property type="match status" value="1"/>
</dbReference>
<keyword evidence="5" id="KW-1185">Reference proteome</keyword>
<evidence type="ECO:0000313" key="4">
    <source>
        <dbReference type="EnsemblFungi" id="MAPG_06643T0"/>
    </source>
</evidence>
<dbReference type="Pfam" id="PF10373">
    <property type="entry name" value="EST1_DNA_bind"/>
    <property type="match status" value="1"/>
</dbReference>
<dbReference type="GO" id="GO:0042162">
    <property type="term" value="F:telomeric DNA binding"/>
    <property type="evidence" value="ECO:0007669"/>
    <property type="project" value="TreeGrafter"/>
</dbReference>
<keyword evidence="1" id="KW-0472">Membrane</keyword>
<evidence type="ECO:0000256" key="1">
    <source>
        <dbReference type="SAM" id="Phobius"/>
    </source>
</evidence>
<evidence type="ECO:0000313" key="3">
    <source>
        <dbReference type="EMBL" id="KLU87648.1"/>
    </source>
</evidence>
<dbReference type="EMBL" id="ADBL01001608">
    <property type="status" value="NOT_ANNOTATED_CDS"/>
    <property type="molecule type" value="Genomic_DNA"/>
</dbReference>
<dbReference type="Proteomes" id="UP000011715">
    <property type="component" value="Unassembled WGS sequence"/>
</dbReference>
<dbReference type="InterPro" id="IPR011990">
    <property type="entry name" value="TPR-like_helical_dom_sf"/>
</dbReference>
<sequence length="530" mass="59072">MATGGRNSRWLESETRPISQEQLIAEVKGIYSGLVMVESRCIEVDMMQTPPNDNQDSPRLTDDRWQALVSLHRTLLHEHHDFFLASQHPSAGHALRKLASKYAMPARMWRHGIHSFLELLRHRLPGSTEYMLSFIYLAYSMMALLYETVPAFEDTWVGCLGDLSRYRMAIEDDDVRDRSVWTAVSRSWYAKASDKSPNTGRLHHHLAILARPNTGPQFFYYLRSLTTAISLKRARQNILTLFKPAIPGIARHPARGIRHGEPRADITPSVGLNARHQFPSDSRHHDPSEWYNPPLFADTPSSRLLPEDSALRGLVWIEYFYSAVHRDLLSMDDVDSSGPDIFSSDHIFQRSSMTGCIGLALSRAAIRRTQKLLHSPKRLHPLILAALLLPLVPHALAAPWTWQHAENALNVLCGTMAGGSALGVVALRAYGGPDVDAKWPILAYSCWAVSFTAAVVEALLKESVRGRRKAFVCTTFLLAAHIYGSLVGQGSPSSACNLATFVPAALVTSLYVTSVLIDSWREIMLAILGL</sequence>
<dbReference type="EnsemblFungi" id="MAPG_06643T0">
    <property type="protein sequence ID" value="MAPG_06643T0"/>
    <property type="gene ID" value="MAPG_06643"/>
</dbReference>
<reference evidence="3" key="2">
    <citation type="submission" date="2010-05" db="EMBL/GenBank/DDBJ databases">
        <title>The Genome Sequence of Magnaporthe poae strain ATCC 64411.</title>
        <authorList>
            <consortium name="The Broad Institute Genome Sequencing Platform"/>
            <consortium name="Broad Institute Genome Sequencing Center for Infectious Disease"/>
            <person name="Ma L.-J."/>
            <person name="Dead R."/>
            <person name="Young S."/>
            <person name="Zeng Q."/>
            <person name="Koehrsen M."/>
            <person name="Alvarado L."/>
            <person name="Berlin A."/>
            <person name="Chapman S.B."/>
            <person name="Chen Z."/>
            <person name="Freedman E."/>
            <person name="Gellesch M."/>
            <person name="Goldberg J."/>
            <person name="Griggs A."/>
            <person name="Gujja S."/>
            <person name="Heilman E.R."/>
            <person name="Heiman D."/>
            <person name="Hepburn T."/>
            <person name="Howarth C."/>
            <person name="Jen D."/>
            <person name="Larson L."/>
            <person name="Mehta T."/>
            <person name="Neiman D."/>
            <person name="Pearson M."/>
            <person name="Roberts A."/>
            <person name="Saif S."/>
            <person name="Shea T."/>
            <person name="Shenoy N."/>
            <person name="Sisk P."/>
            <person name="Stolte C."/>
            <person name="Sykes S."/>
            <person name="Walk T."/>
            <person name="White J."/>
            <person name="Yandava C."/>
            <person name="Haas B."/>
            <person name="Nusbaum C."/>
            <person name="Birren B."/>
        </authorList>
    </citation>
    <scope>NUCLEOTIDE SEQUENCE</scope>
    <source>
        <strain evidence="3">ATCC 64411</strain>
    </source>
</reference>
<dbReference type="VEuPathDB" id="FungiDB:MAPG_06643"/>
<keyword evidence="1" id="KW-1133">Transmembrane helix</keyword>
<dbReference type="GO" id="GO:0000184">
    <property type="term" value="P:nuclear-transcribed mRNA catabolic process, nonsense-mediated decay"/>
    <property type="evidence" value="ECO:0007669"/>
    <property type="project" value="TreeGrafter"/>
</dbReference>
<feature type="transmembrane region" description="Helical" evidence="1">
    <location>
        <begin position="379"/>
        <end position="397"/>
    </location>
</feature>
<evidence type="ECO:0000259" key="2">
    <source>
        <dbReference type="Pfam" id="PF10373"/>
    </source>
</evidence>
<dbReference type="GO" id="GO:0005697">
    <property type="term" value="C:telomerase holoenzyme complex"/>
    <property type="evidence" value="ECO:0007669"/>
    <property type="project" value="TreeGrafter"/>
</dbReference>
<evidence type="ECO:0000313" key="5">
    <source>
        <dbReference type="Proteomes" id="UP000011715"/>
    </source>
</evidence>
<feature type="transmembrane region" description="Helical" evidence="1">
    <location>
        <begin position="498"/>
        <end position="517"/>
    </location>
</feature>
<dbReference type="InterPro" id="IPR018834">
    <property type="entry name" value="DNA/RNA-bd_Est1-type"/>
</dbReference>
<dbReference type="PANTHER" id="PTHR15696">
    <property type="entry name" value="SMG-7 SUPPRESSOR WITH MORPHOLOGICAL EFFECT ON GENITALIA PROTEIN 7"/>
    <property type="match status" value="1"/>
</dbReference>
<reference evidence="4" key="4">
    <citation type="journal article" date="2015" name="G3 (Bethesda)">
        <title>Genome sequences of three phytopathogenic species of the Magnaporthaceae family of fungi.</title>
        <authorList>
            <person name="Okagaki L.H."/>
            <person name="Nunes C.C."/>
            <person name="Sailsbery J."/>
            <person name="Clay B."/>
            <person name="Brown D."/>
            <person name="John T."/>
            <person name="Oh Y."/>
            <person name="Young N."/>
            <person name="Fitzgerald M."/>
            <person name="Haas B.J."/>
            <person name="Zeng Q."/>
            <person name="Young S."/>
            <person name="Adiconis X."/>
            <person name="Fan L."/>
            <person name="Levin J.Z."/>
            <person name="Mitchell T.K."/>
            <person name="Okubara P.A."/>
            <person name="Farman M.L."/>
            <person name="Kohn L.M."/>
            <person name="Birren B."/>
            <person name="Ma L.-J."/>
            <person name="Dean R.A."/>
        </authorList>
    </citation>
    <scope>NUCLEOTIDE SEQUENCE</scope>
    <source>
        <strain evidence="4">ATCC 64411 / 73-15</strain>
    </source>
</reference>
<gene>
    <name evidence="3" type="ORF">MAPG_06643</name>
</gene>
<feature type="domain" description="DNA/RNA-binding" evidence="2">
    <location>
        <begin position="185"/>
        <end position="243"/>
    </location>
</feature>
<dbReference type="AlphaFoldDB" id="A0A0C4E2K2"/>
<name>A0A0C4E2K2_MAGP6</name>
<accession>A0A0C4E2K2</accession>
<dbReference type="OrthoDB" id="2017974at2759"/>
<reference evidence="4" key="5">
    <citation type="submission" date="2015-06" db="UniProtKB">
        <authorList>
            <consortium name="EnsemblFungi"/>
        </authorList>
    </citation>
    <scope>IDENTIFICATION</scope>
    <source>
        <strain evidence="4">ATCC 64411</strain>
    </source>
</reference>
<dbReference type="EMBL" id="GL876970">
    <property type="protein sequence ID" value="KLU87648.1"/>
    <property type="molecule type" value="Genomic_DNA"/>
</dbReference>